<dbReference type="AlphaFoldDB" id="A0A543A613"/>
<comment type="pathway">
    <text evidence="1">Cofactor biosynthesis; FAD biosynthesis; FAD from FMN: step 1/1.</text>
</comment>
<proteinExistence type="inferred from homology"/>
<evidence type="ECO:0000256" key="6">
    <source>
        <dbReference type="ARBA" id="ARBA00022679"/>
    </source>
</evidence>
<keyword evidence="7 13" id="KW-0548">Nucleotidyltransferase</keyword>
<dbReference type="GO" id="GO:0009231">
    <property type="term" value="P:riboflavin biosynthetic process"/>
    <property type="evidence" value="ECO:0007669"/>
    <property type="project" value="InterPro"/>
</dbReference>
<name>A0A543A613_9ACTN</name>
<accession>A0A543A613</accession>
<dbReference type="PANTHER" id="PTHR22749">
    <property type="entry name" value="RIBOFLAVIN KINASE/FMN ADENYLYLTRANSFERASE"/>
    <property type="match status" value="1"/>
</dbReference>
<dbReference type="UniPathway" id="UPA00277">
    <property type="reaction ID" value="UER00407"/>
</dbReference>
<evidence type="ECO:0000256" key="10">
    <source>
        <dbReference type="ARBA" id="ARBA00022840"/>
    </source>
</evidence>
<dbReference type="GO" id="GO:0009398">
    <property type="term" value="P:FMN biosynthetic process"/>
    <property type="evidence" value="ECO:0007669"/>
    <property type="project" value="TreeGrafter"/>
</dbReference>
<protein>
    <recommendedName>
        <fullName evidence="3">FAD synthase</fullName>
        <ecNumber evidence="3">2.7.7.2</ecNumber>
    </recommendedName>
</protein>
<dbReference type="RefSeq" id="WP_170225115.1">
    <property type="nucleotide sequence ID" value="NZ_VFOV01000001.1"/>
</dbReference>
<keyword evidence="13" id="KW-0418">Kinase</keyword>
<comment type="similarity">
    <text evidence="2">Belongs to the RibF family.</text>
</comment>
<dbReference type="GO" id="GO:0005524">
    <property type="term" value="F:ATP binding"/>
    <property type="evidence" value="ECO:0007669"/>
    <property type="project" value="UniProtKB-KW"/>
</dbReference>
<comment type="caution">
    <text evidence="13">The sequence shown here is derived from an EMBL/GenBank/DDBJ whole genome shotgun (WGS) entry which is preliminary data.</text>
</comment>
<dbReference type="GO" id="GO:0003919">
    <property type="term" value="F:FMN adenylyltransferase activity"/>
    <property type="evidence" value="ECO:0007669"/>
    <property type="project" value="UniProtKB-EC"/>
</dbReference>
<dbReference type="EMBL" id="VFOV01000001">
    <property type="protein sequence ID" value="TQL68010.1"/>
    <property type="molecule type" value="Genomic_DNA"/>
</dbReference>
<dbReference type="Gene3D" id="3.40.50.620">
    <property type="entry name" value="HUPs"/>
    <property type="match status" value="1"/>
</dbReference>
<evidence type="ECO:0000256" key="9">
    <source>
        <dbReference type="ARBA" id="ARBA00022827"/>
    </source>
</evidence>
<dbReference type="Pfam" id="PF06574">
    <property type="entry name" value="FAD_syn"/>
    <property type="match status" value="1"/>
</dbReference>
<dbReference type="FunFam" id="3.40.50.620:FF:000021">
    <property type="entry name" value="Riboflavin biosynthesis protein"/>
    <property type="match status" value="1"/>
</dbReference>
<evidence type="ECO:0000256" key="4">
    <source>
        <dbReference type="ARBA" id="ARBA00022630"/>
    </source>
</evidence>
<dbReference type="InterPro" id="IPR014729">
    <property type="entry name" value="Rossmann-like_a/b/a_fold"/>
</dbReference>
<dbReference type="InterPro" id="IPR015864">
    <property type="entry name" value="FAD_synthase"/>
</dbReference>
<reference evidence="13 14" key="1">
    <citation type="submission" date="2019-06" db="EMBL/GenBank/DDBJ databases">
        <title>Sequencing the genomes of 1000 actinobacteria strains.</title>
        <authorList>
            <person name="Klenk H.-P."/>
        </authorList>
    </citation>
    <scope>NUCLEOTIDE SEQUENCE [LARGE SCALE GENOMIC DNA]</scope>
    <source>
        <strain evidence="13 14">DSM 25218</strain>
    </source>
</reference>
<evidence type="ECO:0000256" key="2">
    <source>
        <dbReference type="ARBA" id="ARBA00010214"/>
    </source>
</evidence>
<sequence>MTSAQHQLTTGQRQRVWRDWPDLGDLCASVATVGVFDGFHRGHVALVEAALAEGRRLGLPAVLVTFEPHPLTVLAPERAPLQLLSVEDRIEQALALGVDGVVVLPFTPELAAQPAADFVEQGLVGRLGLRSLVVGDNFRCGHGGEGDVAFLAETGRRLGFEVSGVDLVRLGERTCSSTEVRRALAAGDVASALDVLGRADPRIAAMAG</sequence>
<evidence type="ECO:0000313" key="13">
    <source>
        <dbReference type="EMBL" id="TQL68010.1"/>
    </source>
</evidence>
<evidence type="ECO:0000256" key="7">
    <source>
        <dbReference type="ARBA" id="ARBA00022695"/>
    </source>
</evidence>
<keyword evidence="9" id="KW-0274">FAD</keyword>
<dbReference type="GO" id="GO:0008531">
    <property type="term" value="F:riboflavin kinase activity"/>
    <property type="evidence" value="ECO:0007669"/>
    <property type="project" value="TreeGrafter"/>
</dbReference>
<evidence type="ECO:0000256" key="8">
    <source>
        <dbReference type="ARBA" id="ARBA00022741"/>
    </source>
</evidence>
<keyword evidence="6 13" id="KW-0808">Transferase</keyword>
<keyword evidence="4" id="KW-0285">Flavoprotein</keyword>
<dbReference type="CDD" id="cd02064">
    <property type="entry name" value="FAD_synthetase_N"/>
    <property type="match status" value="1"/>
</dbReference>
<gene>
    <name evidence="13" type="ORF">FB381_1899</name>
</gene>
<feature type="domain" description="FAD synthetase" evidence="12">
    <location>
        <begin position="28"/>
        <end position="178"/>
    </location>
</feature>
<organism evidence="13 14">
    <name type="scientific">Nocardioides albertanoniae</name>
    <dbReference type="NCBI Taxonomy" id="1175486"/>
    <lineage>
        <taxon>Bacteria</taxon>
        <taxon>Bacillati</taxon>
        <taxon>Actinomycetota</taxon>
        <taxon>Actinomycetes</taxon>
        <taxon>Propionibacteriales</taxon>
        <taxon>Nocardioidaceae</taxon>
        <taxon>Nocardioides</taxon>
    </lineage>
</organism>
<evidence type="ECO:0000256" key="5">
    <source>
        <dbReference type="ARBA" id="ARBA00022643"/>
    </source>
</evidence>
<evidence type="ECO:0000313" key="14">
    <source>
        <dbReference type="Proteomes" id="UP000320209"/>
    </source>
</evidence>
<keyword evidence="8" id="KW-0547">Nucleotide-binding</keyword>
<keyword evidence="14" id="KW-1185">Reference proteome</keyword>
<comment type="catalytic activity">
    <reaction evidence="11">
        <text>FMN + ATP + H(+) = FAD + diphosphate</text>
        <dbReference type="Rhea" id="RHEA:17237"/>
        <dbReference type="ChEBI" id="CHEBI:15378"/>
        <dbReference type="ChEBI" id="CHEBI:30616"/>
        <dbReference type="ChEBI" id="CHEBI:33019"/>
        <dbReference type="ChEBI" id="CHEBI:57692"/>
        <dbReference type="ChEBI" id="CHEBI:58210"/>
        <dbReference type="EC" id="2.7.7.2"/>
    </reaction>
</comment>
<evidence type="ECO:0000256" key="3">
    <source>
        <dbReference type="ARBA" id="ARBA00012393"/>
    </source>
</evidence>
<dbReference type="GO" id="GO:0006747">
    <property type="term" value="P:FAD biosynthetic process"/>
    <property type="evidence" value="ECO:0007669"/>
    <property type="project" value="UniProtKB-UniPathway"/>
</dbReference>
<keyword evidence="5" id="KW-0288">FMN</keyword>
<dbReference type="InterPro" id="IPR023468">
    <property type="entry name" value="Riboflavin_kinase"/>
</dbReference>
<evidence type="ECO:0000256" key="11">
    <source>
        <dbReference type="ARBA" id="ARBA00049494"/>
    </source>
</evidence>
<evidence type="ECO:0000259" key="12">
    <source>
        <dbReference type="Pfam" id="PF06574"/>
    </source>
</evidence>
<dbReference type="Proteomes" id="UP000320209">
    <property type="component" value="Unassembled WGS sequence"/>
</dbReference>
<evidence type="ECO:0000256" key="1">
    <source>
        <dbReference type="ARBA" id="ARBA00004726"/>
    </source>
</evidence>
<dbReference type="EC" id="2.7.7.2" evidence="3"/>
<keyword evidence="10" id="KW-0067">ATP-binding</keyword>
<dbReference type="SUPFAM" id="SSF52374">
    <property type="entry name" value="Nucleotidylyl transferase"/>
    <property type="match status" value="1"/>
</dbReference>
<dbReference type="PANTHER" id="PTHR22749:SF6">
    <property type="entry name" value="RIBOFLAVIN KINASE"/>
    <property type="match status" value="1"/>
</dbReference>